<evidence type="ECO:0000259" key="4">
    <source>
        <dbReference type="PROSITE" id="PS51123"/>
    </source>
</evidence>
<accession>A0A927D3N0</accession>
<evidence type="ECO:0000256" key="2">
    <source>
        <dbReference type="SAM" id="Coils"/>
    </source>
</evidence>
<evidence type="ECO:0000313" key="5">
    <source>
        <dbReference type="EMBL" id="MBD3664384.1"/>
    </source>
</evidence>
<feature type="transmembrane region" description="Helical" evidence="3">
    <location>
        <begin position="20"/>
        <end position="44"/>
    </location>
</feature>
<keyword evidence="1 3" id="KW-0472">Membrane</keyword>
<comment type="caution">
    <text evidence="5">The sequence shown here is derived from an EMBL/GenBank/DDBJ whole genome shotgun (WGS) entry which is preliminary data.</text>
</comment>
<dbReference type="Gene3D" id="1.10.287.1490">
    <property type="match status" value="1"/>
</dbReference>
<evidence type="ECO:0000256" key="1">
    <source>
        <dbReference type="PROSITE-ProRule" id="PRU00473"/>
    </source>
</evidence>
<dbReference type="CDD" id="cd07185">
    <property type="entry name" value="OmpA_C-like"/>
    <property type="match status" value="1"/>
</dbReference>
<dbReference type="AlphaFoldDB" id="A0A927D3N0"/>
<dbReference type="InterPro" id="IPR006665">
    <property type="entry name" value="OmpA-like"/>
</dbReference>
<gene>
    <name evidence="5" type="ORF">H9Q16_10655</name>
</gene>
<keyword evidence="3" id="KW-0812">Transmembrane</keyword>
<dbReference type="SUPFAM" id="SSF103088">
    <property type="entry name" value="OmpA-like"/>
    <property type="match status" value="1"/>
</dbReference>
<proteinExistence type="predicted"/>
<dbReference type="PANTHER" id="PTHR30329:SF21">
    <property type="entry name" value="LIPOPROTEIN YIAD-RELATED"/>
    <property type="match status" value="1"/>
</dbReference>
<keyword evidence="3" id="KW-1133">Transmembrane helix</keyword>
<reference evidence="5" key="1">
    <citation type="submission" date="2020-08" db="EMBL/GenBank/DDBJ databases">
        <title>Sulfitobacter aestuariivivens sp. nov., isolated from a tidal flat.</title>
        <authorList>
            <person name="Park S."/>
            <person name="Yoon J.-H."/>
        </authorList>
    </citation>
    <scope>NUCLEOTIDE SEQUENCE</scope>
    <source>
        <strain evidence="5">TSTF-M16</strain>
    </source>
</reference>
<feature type="coiled-coil region" evidence="2">
    <location>
        <begin position="62"/>
        <end position="425"/>
    </location>
</feature>
<dbReference type="InterPro" id="IPR050330">
    <property type="entry name" value="Bact_OuterMem_StrucFunc"/>
</dbReference>
<keyword evidence="2" id="KW-0175">Coiled coil</keyword>
<sequence length="712" mass="76308">MALSRRTGSRFQSSIWPGFVDAMTGLLLVLMFVLTIFMIVQFVLTERITGQETELDTLAGEVAALAQALGLEERDNAQLEQRLGALNASLSNARDEAAQQAALIASLTSERDAQAAALDAAAARITGFEAQVAGLLAQRDDARLQIEGLETRQAELLSAQEALDLALASARDEVDAQEEAARLAAARREALDALVADLRARNAETEAQLAQTAEALSAEETARLTEAAAAEALRARLEDADAELTAMTLALERQRQEAEDTLTLLAAARAAEDQLDAQLAAALLSLQSAEQRAQTGAVAQEDLSDARAEIISLQARLAEVQTSLTEDRDTLRADLDDARQEIVGLTAQLNAAAETQAVLSGDRDQTAQALEEAQGRLVALQAQLGAAEDEQAALATDRDSLAAALVQARRDIAALEAQLEAADITLTTDREALREQLRLALAAKLAAQTLAEDQTTEAEKRAALLASAQEALAGEKAISAEAQRQTELLNQQVAALRTQLGELQSLLDDAAARDAAKDVQLQSLGSELNTALARVAAEQSRRAELEAAERKRLEEQAKDLEQYRSEFFGRLRDVLGNQDGVRIEGDRFVFSSEVLFPPGGAVLSEDGEAEIAKVARILSAVADDIPPEINWVIRVDGHTDNVPLSGLGEFVDNWELSQARALSVVKYMIGALGIPPDRLAANGFGQYQPVALGDSDEARAQNRRIELKFTEK</sequence>
<dbReference type="PANTHER" id="PTHR30329">
    <property type="entry name" value="STATOR ELEMENT OF FLAGELLAR MOTOR COMPLEX"/>
    <property type="match status" value="1"/>
</dbReference>
<dbReference type="Pfam" id="PF00691">
    <property type="entry name" value="OmpA"/>
    <property type="match status" value="1"/>
</dbReference>
<evidence type="ECO:0000256" key="3">
    <source>
        <dbReference type="SAM" id="Phobius"/>
    </source>
</evidence>
<dbReference type="InterPro" id="IPR036737">
    <property type="entry name" value="OmpA-like_sf"/>
</dbReference>
<keyword evidence="6" id="KW-1185">Reference proteome</keyword>
<dbReference type="EMBL" id="JACTAG010000002">
    <property type="protein sequence ID" value="MBD3664384.1"/>
    <property type="molecule type" value="Genomic_DNA"/>
</dbReference>
<feature type="domain" description="OmpA-like" evidence="4">
    <location>
        <begin position="584"/>
        <end position="712"/>
    </location>
</feature>
<organism evidence="5 6">
    <name type="scientific">Sulfitobacter aestuariivivens</name>
    <dbReference type="NCBI Taxonomy" id="2766981"/>
    <lineage>
        <taxon>Bacteria</taxon>
        <taxon>Pseudomonadati</taxon>
        <taxon>Pseudomonadota</taxon>
        <taxon>Alphaproteobacteria</taxon>
        <taxon>Rhodobacterales</taxon>
        <taxon>Roseobacteraceae</taxon>
        <taxon>Sulfitobacter</taxon>
    </lineage>
</organism>
<dbReference type="Proteomes" id="UP000635142">
    <property type="component" value="Unassembled WGS sequence"/>
</dbReference>
<dbReference type="NCBIfam" id="NF006542">
    <property type="entry name" value="PRK09039.1-1"/>
    <property type="match status" value="3"/>
</dbReference>
<dbReference type="RefSeq" id="WP_191075417.1">
    <property type="nucleotide sequence ID" value="NZ_JACTAG010000002.1"/>
</dbReference>
<protein>
    <submittedName>
        <fullName evidence="5">Peptidoglycan -binding protein</fullName>
    </submittedName>
</protein>
<feature type="coiled-coil region" evidence="2">
    <location>
        <begin position="479"/>
        <end position="566"/>
    </location>
</feature>
<dbReference type="GO" id="GO:0016020">
    <property type="term" value="C:membrane"/>
    <property type="evidence" value="ECO:0007669"/>
    <property type="project" value="UniProtKB-UniRule"/>
</dbReference>
<dbReference type="PROSITE" id="PS51123">
    <property type="entry name" value="OMPA_2"/>
    <property type="match status" value="1"/>
</dbReference>
<evidence type="ECO:0000313" key="6">
    <source>
        <dbReference type="Proteomes" id="UP000635142"/>
    </source>
</evidence>
<name>A0A927D3N0_9RHOB</name>
<dbReference type="Gene3D" id="3.30.1330.60">
    <property type="entry name" value="OmpA-like domain"/>
    <property type="match status" value="1"/>
</dbReference>